<dbReference type="InterPro" id="IPR013857">
    <property type="entry name" value="NADH-UbQ_OxRdtase-assoc_prot30"/>
</dbReference>
<dbReference type="GO" id="GO:0005739">
    <property type="term" value="C:mitochondrion"/>
    <property type="evidence" value="ECO:0007669"/>
    <property type="project" value="UniProtKB-SubCell"/>
</dbReference>
<dbReference type="PANTHER" id="PTHR13194">
    <property type="entry name" value="COMPLEX I INTERMEDIATE-ASSOCIATED PROTEIN 30"/>
    <property type="match status" value="1"/>
</dbReference>
<accession>A0A1Y2FNW3</accession>
<dbReference type="InterPro" id="IPR039131">
    <property type="entry name" value="NDUFAF1"/>
</dbReference>
<evidence type="ECO:0000256" key="1">
    <source>
        <dbReference type="ARBA" id="ARBA00004173"/>
    </source>
</evidence>
<dbReference type="OrthoDB" id="2504561at2759"/>
<evidence type="ECO:0000259" key="6">
    <source>
        <dbReference type="Pfam" id="PF08547"/>
    </source>
</evidence>
<dbReference type="Pfam" id="PF08547">
    <property type="entry name" value="CIA30"/>
    <property type="match status" value="1"/>
</dbReference>
<dbReference type="InterPro" id="IPR008979">
    <property type="entry name" value="Galactose-bd-like_sf"/>
</dbReference>
<evidence type="ECO:0000313" key="8">
    <source>
        <dbReference type="Proteomes" id="UP000193685"/>
    </source>
</evidence>
<comment type="subcellular location">
    <subcellularLocation>
        <location evidence="1">Mitochondrion</location>
    </subcellularLocation>
</comment>
<keyword evidence="3" id="KW-0496">Mitochondrion</keyword>
<evidence type="ECO:0000256" key="3">
    <source>
        <dbReference type="ARBA" id="ARBA00023128"/>
    </source>
</evidence>
<dbReference type="GO" id="GO:0006120">
    <property type="term" value="P:mitochondrial electron transport, NADH to ubiquinone"/>
    <property type="evidence" value="ECO:0007669"/>
    <property type="project" value="TreeGrafter"/>
</dbReference>
<protein>
    <submittedName>
        <fullName evidence="7">Complex I intermediate-associated protein 30-domain-containing protein</fullName>
    </submittedName>
</protein>
<organism evidence="7 8">
    <name type="scientific">Protomyces lactucae-debilis</name>
    <dbReference type="NCBI Taxonomy" id="2754530"/>
    <lineage>
        <taxon>Eukaryota</taxon>
        <taxon>Fungi</taxon>
        <taxon>Dikarya</taxon>
        <taxon>Ascomycota</taxon>
        <taxon>Taphrinomycotina</taxon>
        <taxon>Taphrinomycetes</taxon>
        <taxon>Taphrinales</taxon>
        <taxon>Protomycetaceae</taxon>
        <taxon>Protomyces</taxon>
    </lineage>
</organism>
<gene>
    <name evidence="7" type="ORF">BCR37DRAFT_247167</name>
</gene>
<evidence type="ECO:0000256" key="4">
    <source>
        <dbReference type="ARBA" id="ARBA00023186"/>
    </source>
</evidence>
<dbReference type="GeneID" id="63783190"/>
<sequence>MNFLKRSAQRLQRQAVDVLRADPTPSTARPMPLFEFPADADRMITGSDADYQTSTSVASIRASKEEERHRSMASAAAATNNPSDPDSYLTFEGKTAQDGYAALRSKVSGSSFYGTETWDIGPYANLSLLVRGDSRKYFVNLQTDSYLATDLYQHRLFLRTPGEWEHVVLPFDDFTLTNNGQIQDHQVAMDKYRLKTIGVSILDRMPGKFKLDIKWIRAANLAGQAAQPDQNDANNL</sequence>
<dbReference type="SUPFAM" id="SSF49785">
    <property type="entry name" value="Galactose-binding domain-like"/>
    <property type="match status" value="1"/>
</dbReference>
<keyword evidence="8" id="KW-1185">Reference proteome</keyword>
<evidence type="ECO:0000256" key="2">
    <source>
        <dbReference type="ARBA" id="ARBA00007884"/>
    </source>
</evidence>
<evidence type="ECO:0000256" key="5">
    <source>
        <dbReference type="SAM" id="MobiDB-lite"/>
    </source>
</evidence>
<dbReference type="STRING" id="56484.A0A1Y2FNW3"/>
<reference evidence="7 8" key="1">
    <citation type="submission" date="2016-07" db="EMBL/GenBank/DDBJ databases">
        <title>Pervasive Adenine N6-methylation of Active Genes in Fungi.</title>
        <authorList>
            <consortium name="DOE Joint Genome Institute"/>
            <person name="Mondo S.J."/>
            <person name="Dannebaum R.O."/>
            <person name="Kuo R.C."/>
            <person name="Labutti K."/>
            <person name="Haridas S."/>
            <person name="Kuo A."/>
            <person name="Salamov A."/>
            <person name="Ahrendt S.R."/>
            <person name="Lipzen A."/>
            <person name="Sullivan W."/>
            <person name="Andreopoulos W.B."/>
            <person name="Clum A."/>
            <person name="Lindquist E."/>
            <person name="Daum C."/>
            <person name="Ramamoorthy G.K."/>
            <person name="Gryganskyi A."/>
            <person name="Culley D."/>
            <person name="Magnuson J.K."/>
            <person name="James T.Y."/>
            <person name="O'Malley M.A."/>
            <person name="Stajich J.E."/>
            <person name="Spatafora J.W."/>
            <person name="Visel A."/>
            <person name="Grigoriev I.V."/>
        </authorList>
    </citation>
    <scope>NUCLEOTIDE SEQUENCE [LARGE SCALE GENOMIC DNA]</scope>
    <source>
        <strain evidence="7 8">12-1054</strain>
    </source>
</reference>
<dbReference type="PANTHER" id="PTHR13194:SF18">
    <property type="entry name" value="COMPLEX I INTERMEDIATE-ASSOCIATED PROTEIN 30, MITOCHONDRIAL"/>
    <property type="match status" value="1"/>
</dbReference>
<dbReference type="EMBL" id="MCFI01000004">
    <property type="protein sequence ID" value="ORY85668.1"/>
    <property type="molecule type" value="Genomic_DNA"/>
</dbReference>
<feature type="domain" description="NADH:ubiquinone oxidoreductase intermediate-associated protein 30" evidence="6">
    <location>
        <begin position="81"/>
        <end position="213"/>
    </location>
</feature>
<dbReference type="RefSeq" id="XP_040727150.1">
    <property type="nucleotide sequence ID" value="XM_040866591.1"/>
</dbReference>
<dbReference type="GO" id="GO:0051082">
    <property type="term" value="F:unfolded protein binding"/>
    <property type="evidence" value="ECO:0007669"/>
    <property type="project" value="TreeGrafter"/>
</dbReference>
<dbReference type="GO" id="GO:0010257">
    <property type="term" value="P:NADH dehydrogenase complex assembly"/>
    <property type="evidence" value="ECO:0007669"/>
    <property type="project" value="TreeGrafter"/>
</dbReference>
<dbReference type="Proteomes" id="UP000193685">
    <property type="component" value="Unassembled WGS sequence"/>
</dbReference>
<dbReference type="OMA" id="WANAANM"/>
<comment type="caution">
    <text evidence="7">The sequence shown here is derived from an EMBL/GenBank/DDBJ whole genome shotgun (WGS) entry which is preliminary data.</text>
</comment>
<comment type="similarity">
    <text evidence="2">Belongs to the CIA30 family.</text>
</comment>
<name>A0A1Y2FNW3_PROLT</name>
<keyword evidence="4" id="KW-0143">Chaperone</keyword>
<proteinExistence type="inferred from homology"/>
<feature type="region of interest" description="Disordered" evidence="5">
    <location>
        <begin position="62"/>
        <end position="86"/>
    </location>
</feature>
<dbReference type="AlphaFoldDB" id="A0A1Y2FNW3"/>
<evidence type="ECO:0000313" key="7">
    <source>
        <dbReference type="EMBL" id="ORY85668.1"/>
    </source>
</evidence>